<dbReference type="InterPro" id="IPR006143">
    <property type="entry name" value="RND_pump_MFP"/>
</dbReference>
<dbReference type="AlphaFoldDB" id="A0A3E1YI81"/>
<dbReference type="NCBIfam" id="TIGR01730">
    <property type="entry name" value="RND_mfp"/>
    <property type="match status" value="1"/>
</dbReference>
<comment type="similarity">
    <text evidence="1">Belongs to the membrane fusion protein (MFP) (TC 8.A.1) family.</text>
</comment>
<dbReference type="Gene3D" id="1.10.287.470">
    <property type="entry name" value="Helix hairpin bin"/>
    <property type="match status" value="1"/>
</dbReference>
<dbReference type="GO" id="GO:0022857">
    <property type="term" value="F:transmembrane transporter activity"/>
    <property type="evidence" value="ECO:0007669"/>
    <property type="project" value="InterPro"/>
</dbReference>
<accession>A0A3E1YI81</accession>
<feature type="domain" description="CzcB-like barrel-sandwich hybrid" evidence="6">
    <location>
        <begin position="87"/>
        <end position="231"/>
    </location>
</feature>
<dbReference type="Gene3D" id="2.40.420.20">
    <property type="match status" value="1"/>
</dbReference>
<dbReference type="PANTHER" id="PTHR30097:SF4">
    <property type="entry name" value="SLR6042 PROTEIN"/>
    <property type="match status" value="1"/>
</dbReference>
<feature type="coiled-coil region" evidence="3">
    <location>
        <begin position="152"/>
        <end position="179"/>
    </location>
</feature>
<keyword evidence="8" id="KW-1185">Reference proteome</keyword>
<evidence type="ECO:0000256" key="3">
    <source>
        <dbReference type="SAM" id="Coils"/>
    </source>
</evidence>
<dbReference type="OrthoDB" id="9814657at2"/>
<dbReference type="RefSeq" id="WP_116974143.1">
    <property type="nucleotide sequence ID" value="NZ_QPMM01000001.1"/>
</dbReference>
<dbReference type="Proteomes" id="UP000260644">
    <property type="component" value="Unassembled WGS sequence"/>
</dbReference>
<organism evidence="7 8">
    <name type="scientific">Chitinophaga silvatica</name>
    <dbReference type="NCBI Taxonomy" id="2282649"/>
    <lineage>
        <taxon>Bacteria</taxon>
        <taxon>Pseudomonadati</taxon>
        <taxon>Bacteroidota</taxon>
        <taxon>Chitinophagia</taxon>
        <taxon>Chitinophagales</taxon>
        <taxon>Chitinophagaceae</taxon>
        <taxon>Chitinophaga</taxon>
    </lineage>
</organism>
<dbReference type="GO" id="GO:0060003">
    <property type="term" value="P:copper ion export"/>
    <property type="evidence" value="ECO:0007669"/>
    <property type="project" value="TreeGrafter"/>
</dbReference>
<dbReference type="EMBL" id="QPMM01000001">
    <property type="protein sequence ID" value="RFS26950.1"/>
    <property type="molecule type" value="Genomic_DNA"/>
</dbReference>
<evidence type="ECO:0000256" key="2">
    <source>
        <dbReference type="ARBA" id="ARBA00022448"/>
    </source>
</evidence>
<keyword evidence="5" id="KW-0732">Signal</keyword>
<dbReference type="Pfam" id="PF25973">
    <property type="entry name" value="BSH_CzcB"/>
    <property type="match status" value="1"/>
</dbReference>
<dbReference type="Gene3D" id="2.40.50.100">
    <property type="match status" value="1"/>
</dbReference>
<dbReference type="PANTHER" id="PTHR30097">
    <property type="entry name" value="CATION EFFLUX SYSTEM PROTEIN CUSB"/>
    <property type="match status" value="1"/>
</dbReference>
<dbReference type="GO" id="GO:0030313">
    <property type="term" value="C:cell envelope"/>
    <property type="evidence" value="ECO:0007669"/>
    <property type="project" value="TreeGrafter"/>
</dbReference>
<dbReference type="PROSITE" id="PS51257">
    <property type="entry name" value="PROKAR_LIPOPROTEIN"/>
    <property type="match status" value="1"/>
</dbReference>
<dbReference type="Gene3D" id="2.40.30.170">
    <property type="match status" value="1"/>
</dbReference>
<feature type="chain" id="PRO_5017677718" evidence="5">
    <location>
        <begin position="19"/>
        <end position="400"/>
    </location>
</feature>
<proteinExistence type="inferred from homology"/>
<evidence type="ECO:0000256" key="4">
    <source>
        <dbReference type="SAM" id="MobiDB-lite"/>
    </source>
</evidence>
<comment type="caution">
    <text evidence="7">The sequence shown here is derived from an EMBL/GenBank/DDBJ whole genome shotgun (WGS) entry which is preliminary data.</text>
</comment>
<evidence type="ECO:0000256" key="1">
    <source>
        <dbReference type="ARBA" id="ARBA00009477"/>
    </source>
</evidence>
<dbReference type="InterPro" id="IPR058647">
    <property type="entry name" value="BSH_CzcB-like"/>
</dbReference>
<keyword evidence="3" id="KW-0175">Coiled coil</keyword>
<protein>
    <submittedName>
        <fullName evidence="7">Efflux RND transporter periplasmic adaptor subunit</fullName>
    </submittedName>
</protein>
<reference evidence="7 8" key="1">
    <citation type="submission" date="2018-07" db="EMBL/GenBank/DDBJ databases">
        <title>Chitinophaga K2CV101002-2 sp. nov., isolated from a monsoon evergreen broad-leaved forest soil.</title>
        <authorList>
            <person name="Lv Y."/>
        </authorList>
    </citation>
    <scope>NUCLEOTIDE SEQUENCE [LARGE SCALE GENOMIC DNA]</scope>
    <source>
        <strain evidence="7 8">GDMCC 1.1288</strain>
    </source>
</reference>
<dbReference type="GO" id="GO:0015679">
    <property type="term" value="P:plasma membrane copper ion transport"/>
    <property type="evidence" value="ECO:0007669"/>
    <property type="project" value="TreeGrafter"/>
</dbReference>
<sequence length="400" mass="43036">MRYIIFIICGMLTFGMYACNSKQNPATEEQDHDHGAEGEEEHAEIPSLTAAQIKSIGIEFGSIQHKQLTASLRANGVLKVPNQNKATVNTLYNGVVKSLLVQTGNTVKKGQVIATISNPQFIVTQEEYLALKPKITLAEQEVNRQKELNQGNAGALKNLQAASADLSALQARASALKEQLQLMGISTSNLTNGKLISVIAIHSPITGVVSKVTANVGSYLDVNTPVAEIVDNSQLHLDLFIYEKDLAKLKTGQLIHFTLTNAPGKEYDATIFSLGSTFEGESKAISVHAKVNGDKTGLIDGMGITALISLDKAVVPAVPSEAVVNYQNQDYIFIVTKAPADAKSEDNTKYFERIPVAKGTTDVGYTEITPLKEISDSALVVVKGAFFILAKQTNSGDHEH</sequence>
<evidence type="ECO:0000313" key="7">
    <source>
        <dbReference type="EMBL" id="RFS26950.1"/>
    </source>
</evidence>
<evidence type="ECO:0000259" key="6">
    <source>
        <dbReference type="Pfam" id="PF25973"/>
    </source>
</evidence>
<feature type="signal peptide" evidence="5">
    <location>
        <begin position="1"/>
        <end position="18"/>
    </location>
</feature>
<name>A0A3E1YI81_9BACT</name>
<evidence type="ECO:0000313" key="8">
    <source>
        <dbReference type="Proteomes" id="UP000260644"/>
    </source>
</evidence>
<keyword evidence="2" id="KW-0813">Transport</keyword>
<feature type="region of interest" description="Disordered" evidence="4">
    <location>
        <begin position="24"/>
        <end position="44"/>
    </location>
</feature>
<gene>
    <name evidence="7" type="ORF">DVR12_03970</name>
</gene>
<dbReference type="GO" id="GO:0016020">
    <property type="term" value="C:membrane"/>
    <property type="evidence" value="ECO:0007669"/>
    <property type="project" value="InterPro"/>
</dbReference>
<dbReference type="SUPFAM" id="SSF111369">
    <property type="entry name" value="HlyD-like secretion proteins"/>
    <property type="match status" value="1"/>
</dbReference>
<dbReference type="InterPro" id="IPR051909">
    <property type="entry name" value="MFP_Cation_Efflux"/>
</dbReference>
<evidence type="ECO:0000256" key="5">
    <source>
        <dbReference type="SAM" id="SignalP"/>
    </source>
</evidence>